<evidence type="ECO:0000313" key="2">
    <source>
        <dbReference type="EMBL" id="KAF5938538.1"/>
    </source>
</evidence>
<protein>
    <submittedName>
        <fullName evidence="2">Uncharacterized protein</fullName>
    </submittedName>
</protein>
<dbReference type="EMBL" id="JACBKZ010000011">
    <property type="protein sequence ID" value="KAF5938538.1"/>
    <property type="molecule type" value="Genomic_DNA"/>
</dbReference>
<evidence type="ECO:0000256" key="1">
    <source>
        <dbReference type="SAM" id="MobiDB-lite"/>
    </source>
</evidence>
<sequence length="236" mass="25641">MEELRGKFRLSYLTIPGSGAMYQCLPVIDGGAFHLSEVAFSGAVPVPDAAPSSVAKTKVALLHKAPEVVSYRVDFSRRILYDEGGSVAKQAGRATFFGVTKAKWNIKEEDAVQMVINNLHGPIKEAMVLGDCQTFPQLFERAARMQRSIKDGSITFLRNSYNGGEGKPKNTLRTQQPTQELLGIYTNPMPQHQGGQVTTRGPTPVQTNPGPSASANTIRACTAARREMAVRPPQVL</sequence>
<name>A0A7J7GGJ7_CAMSI</name>
<evidence type="ECO:0000313" key="3">
    <source>
        <dbReference type="Proteomes" id="UP000593564"/>
    </source>
</evidence>
<reference evidence="2 3" key="2">
    <citation type="submission" date="2020-07" db="EMBL/GenBank/DDBJ databases">
        <title>Genome assembly of wild tea tree DASZ reveals pedigree and selection history of tea varieties.</title>
        <authorList>
            <person name="Zhang W."/>
        </authorList>
    </citation>
    <scope>NUCLEOTIDE SEQUENCE [LARGE SCALE GENOMIC DNA]</scope>
    <source>
        <strain evidence="3">cv. G240</strain>
        <tissue evidence="2">Leaf</tissue>
    </source>
</reference>
<keyword evidence="3" id="KW-1185">Reference proteome</keyword>
<feature type="region of interest" description="Disordered" evidence="1">
    <location>
        <begin position="192"/>
        <end position="215"/>
    </location>
</feature>
<dbReference type="Proteomes" id="UP000593564">
    <property type="component" value="Unassembled WGS sequence"/>
</dbReference>
<dbReference type="AlphaFoldDB" id="A0A7J7GGJ7"/>
<comment type="caution">
    <text evidence="2">The sequence shown here is derived from an EMBL/GenBank/DDBJ whole genome shotgun (WGS) entry which is preliminary data.</text>
</comment>
<proteinExistence type="predicted"/>
<gene>
    <name evidence="2" type="ORF">HYC85_022797</name>
</gene>
<reference evidence="3" key="1">
    <citation type="journal article" date="2020" name="Nat. Commun.">
        <title>Genome assembly of wild tea tree DASZ reveals pedigree and selection history of tea varieties.</title>
        <authorList>
            <person name="Zhang W."/>
            <person name="Zhang Y."/>
            <person name="Qiu H."/>
            <person name="Guo Y."/>
            <person name="Wan H."/>
            <person name="Zhang X."/>
            <person name="Scossa F."/>
            <person name="Alseekh S."/>
            <person name="Zhang Q."/>
            <person name="Wang P."/>
            <person name="Xu L."/>
            <person name="Schmidt M.H."/>
            <person name="Jia X."/>
            <person name="Li D."/>
            <person name="Zhu A."/>
            <person name="Guo F."/>
            <person name="Chen W."/>
            <person name="Ni D."/>
            <person name="Usadel B."/>
            <person name="Fernie A.R."/>
            <person name="Wen W."/>
        </authorList>
    </citation>
    <scope>NUCLEOTIDE SEQUENCE [LARGE SCALE GENOMIC DNA]</scope>
    <source>
        <strain evidence="3">cv. G240</strain>
    </source>
</reference>
<organism evidence="2 3">
    <name type="scientific">Camellia sinensis</name>
    <name type="common">Tea plant</name>
    <name type="synonym">Thea sinensis</name>
    <dbReference type="NCBI Taxonomy" id="4442"/>
    <lineage>
        <taxon>Eukaryota</taxon>
        <taxon>Viridiplantae</taxon>
        <taxon>Streptophyta</taxon>
        <taxon>Embryophyta</taxon>
        <taxon>Tracheophyta</taxon>
        <taxon>Spermatophyta</taxon>
        <taxon>Magnoliopsida</taxon>
        <taxon>eudicotyledons</taxon>
        <taxon>Gunneridae</taxon>
        <taxon>Pentapetalae</taxon>
        <taxon>asterids</taxon>
        <taxon>Ericales</taxon>
        <taxon>Theaceae</taxon>
        <taxon>Camellia</taxon>
    </lineage>
</organism>
<accession>A0A7J7GGJ7</accession>